<dbReference type="Proteomes" id="UP001152797">
    <property type="component" value="Unassembled WGS sequence"/>
</dbReference>
<keyword evidence="3" id="KW-1185">Reference proteome</keyword>
<evidence type="ECO:0000313" key="1">
    <source>
        <dbReference type="EMBL" id="CAI3996981.1"/>
    </source>
</evidence>
<dbReference type="EMBL" id="CAMXCT020002273">
    <property type="protein sequence ID" value="CAL1150356.1"/>
    <property type="molecule type" value="Genomic_DNA"/>
</dbReference>
<evidence type="ECO:0000313" key="3">
    <source>
        <dbReference type="Proteomes" id="UP001152797"/>
    </source>
</evidence>
<reference evidence="1" key="1">
    <citation type="submission" date="2022-10" db="EMBL/GenBank/DDBJ databases">
        <authorList>
            <person name="Chen Y."/>
            <person name="Dougan E. K."/>
            <person name="Chan C."/>
            <person name="Rhodes N."/>
            <person name="Thang M."/>
        </authorList>
    </citation>
    <scope>NUCLEOTIDE SEQUENCE</scope>
</reference>
<gene>
    <name evidence="1" type="ORF">C1SCF055_LOCUS23411</name>
</gene>
<organism evidence="1">
    <name type="scientific">Cladocopium goreaui</name>
    <dbReference type="NCBI Taxonomy" id="2562237"/>
    <lineage>
        <taxon>Eukaryota</taxon>
        <taxon>Sar</taxon>
        <taxon>Alveolata</taxon>
        <taxon>Dinophyceae</taxon>
        <taxon>Suessiales</taxon>
        <taxon>Symbiodiniaceae</taxon>
        <taxon>Cladocopium</taxon>
    </lineage>
</organism>
<sequence length="78" mass="8292">MASVALLAGDAAARARAHVALSAGASLEEVEEARHLAEDVQTEQAFLSWLASSLRSCRRYGDALRGFSSVIKCISQQS</sequence>
<proteinExistence type="predicted"/>
<protein>
    <submittedName>
        <fullName evidence="1">Uncharacterized protein</fullName>
    </submittedName>
</protein>
<name>A0A9P1G2D9_9DINO</name>
<dbReference type="EMBL" id="CAMXCT030002273">
    <property type="protein sequence ID" value="CAL4784293.1"/>
    <property type="molecule type" value="Genomic_DNA"/>
</dbReference>
<dbReference type="EMBL" id="CAMXCT010002273">
    <property type="protein sequence ID" value="CAI3996981.1"/>
    <property type="molecule type" value="Genomic_DNA"/>
</dbReference>
<dbReference type="AlphaFoldDB" id="A0A9P1G2D9"/>
<accession>A0A9P1G2D9</accession>
<reference evidence="2" key="2">
    <citation type="submission" date="2024-04" db="EMBL/GenBank/DDBJ databases">
        <authorList>
            <person name="Chen Y."/>
            <person name="Shah S."/>
            <person name="Dougan E. K."/>
            <person name="Thang M."/>
            <person name="Chan C."/>
        </authorList>
    </citation>
    <scope>NUCLEOTIDE SEQUENCE [LARGE SCALE GENOMIC DNA]</scope>
</reference>
<comment type="caution">
    <text evidence="1">The sequence shown here is derived from an EMBL/GenBank/DDBJ whole genome shotgun (WGS) entry which is preliminary data.</text>
</comment>
<evidence type="ECO:0000313" key="2">
    <source>
        <dbReference type="EMBL" id="CAL1150356.1"/>
    </source>
</evidence>